<comment type="similarity">
    <text evidence="1">Belongs to the peptidase C14A family.</text>
</comment>
<protein>
    <submittedName>
        <fullName evidence="3">Caspase family protein</fullName>
    </submittedName>
</protein>
<dbReference type="SUPFAM" id="SSF52129">
    <property type="entry name" value="Caspase-like"/>
    <property type="match status" value="1"/>
</dbReference>
<dbReference type="InterPro" id="IPR052039">
    <property type="entry name" value="Caspase-related_regulators"/>
</dbReference>
<feature type="domain" description="Caspase family p20" evidence="2">
    <location>
        <begin position="26"/>
        <end position="105"/>
    </location>
</feature>
<dbReference type="PANTHER" id="PTHR22576:SF37">
    <property type="entry name" value="MUCOSA-ASSOCIATED LYMPHOID TISSUE LYMPHOMA TRANSLOCATION PROTEIN 1"/>
    <property type="match status" value="1"/>
</dbReference>
<sequence>MDRSLRRTVIAVFIFCAALPFSGFAAERYALVIGNSAYSTAPLPNPVNDAALMAETLSGLGFRVKLHTDLTRRDMRRAIVDFGQGLEEAPPNSVALIYYAGHGIRIDGENYLIPVDAEISDPLDVKIEGVQASTVLETLHRYEGLNIVVLDACRNNPFEGGTRSGGGGLARMDAPTGTLVAFSTAPGRVAEDGAGSNSPYTRALARSMQIPGLKVEDVFKRVRIEVLERTDKRQVPWESSSLIGDFYFSGEPVAGETPVILPVQPQPVQPAAAPRASIISGDIDRAMADPLPGPSGFLFPDALQTVDKMPPAKPAPIDGVWRLDITGGTRFRVDRGRIYTVDGYHLLPATSVSPGKITGHSLKRNKAGSYTGYDETIAGPIFFTLQPDMTMKIIGDGVAVDFESRMTLIAADDPAAFEEELLAVRAGQ</sequence>
<dbReference type="OrthoDB" id="321999at2"/>
<reference evidence="4" key="1">
    <citation type="submission" date="2019-01" db="EMBL/GenBank/DDBJ databases">
        <title>Gri0909 isolated from a small marine red alga.</title>
        <authorList>
            <person name="Kim J."/>
            <person name="Jeong S.E."/>
            <person name="Jeon C.O."/>
        </authorList>
    </citation>
    <scope>NUCLEOTIDE SEQUENCE [LARGE SCALE GENOMIC DNA]</scope>
    <source>
        <strain evidence="4">Gri0909</strain>
    </source>
</reference>
<dbReference type="InterPro" id="IPR029030">
    <property type="entry name" value="Caspase-like_dom_sf"/>
</dbReference>
<dbReference type="InterPro" id="IPR001309">
    <property type="entry name" value="Pept_C14_p20"/>
</dbReference>
<comment type="caution">
    <text evidence="3">The sequence shown here is derived from an EMBL/GenBank/DDBJ whole genome shotgun (WGS) entry which is preliminary data.</text>
</comment>
<dbReference type="GO" id="GO:0006508">
    <property type="term" value="P:proteolysis"/>
    <property type="evidence" value="ECO:0007669"/>
    <property type="project" value="InterPro"/>
</dbReference>
<dbReference type="InterPro" id="IPR015917">
    <property type="entry name" value="Pept_C14A"/>
</dbReference>
<dbReference type="Pfam" id="PF00656">
    <property type="entry name" value="Peptidase_C14"/>
    <property type="match status" value="1"/>
</dbReference>
<dbReference type="Gene3D" id="3.40.50.1460">
    <property type="match status" value="1"/>
</dbReference>
<dbReference type="SMART" id="SM00115">
    <property type="entry name" value="CASc"/>
    <property type="match status" value="1"/>
</dbReference>
<dbReference type="EMBL" id="SADE01000001">
    <property type="protein sequence ID" value="RVU38508.1"/>
    <property type="molecule type" value="Genomic_DNA"/>
</dbReference>
<name>A0A437QVJ5_9PROT</name>
<gene>
    <name evidence="3" type="ORF">EOI86_04280</name>
</gene>
<dbReference type="PANTHER" id="PTHR22576">
    <property type="entry name" value="MUCOSA ASSOCIATED LYMPHOID TISSUE LYMPHOMA TRANSLOCATION PROTEIN 1/PARACASPASE"/>
    <property type="match status" value="1"/>
</dbReference>
<dbReference type="PROSITE" id="PS50208">
    <property type="entry name" value="CASPASE_P20"/>
    <property type="match status" value="1"/>
</dbReference>
<keyword evidence="4" id="KW-1185">Reference proteome</keyword>
<dbReference type="InterPro" id="IPR011600">
    <property type="entry name" value="Pept_C14_caspase"/>
</dbReference>
<organism evidence="3 4">
    <name type="scientific">Hwanghaeella grinnelliae</name>
    <dbReference type="NCBI Taxonomy" id="2500179"/>
    <lineage>
        <taxon>Bacteria</taxon>
        <taxon>Pseudomonadati</taxon>
        <taxon>Pseudomonadota</taxon>
        <taxon>Alphaproteobacteria</taxon>
        <taxon>Rhodospirillales</taxon>
        <taxon>Rhodospirillaceae</taxon>
        <taxon>Hwanghaeella</taxon>
    </lineage>
</organism>
<evidence type="ECO:0000313" key="4">
    <source>
        <dbReference type="Proteomes" id="UP000287447"/>
    </source>
</evidence>
<dbReference type="RefSeq" id="WP_127763880.1">
    <property type="nucleotide sequence ID" value="NZ_SADE01000001.1"/>
</dbReference>
<dbReference type="Proteomes" id="UP000287447">
    <property type="component" value="Unassembled WGS sequence"/>
</dbReference>
<evidence type="ECO:0000313" key="3">
    <source>
        <dbReference type="EMBL" id="RVU38508.1"/>
    </source>
</evidence>
<evidence type="ECO:0000259" key="2">
    <source>
        <dbReference type="PROSITE" id="PS50208"/>
    </source>
</evidence>
<dbReference type="AlphaFoldDB" id="A0A437QVJ5"/>
<dbReference type="GO" id="GO:0004197">
    <property type="term" value="F:cysteine-type endopeptidase activity"/>
    <property type="evidence" value="ECO:0007669"/>
    <property type="project" value="InterPro"/>
</dbReference>
<accession>A0A437QVJ5</accession>
<proteinExistence type="inferred from homology"/>
<evidence type="ECO:0000256" key="1">
    <source>
        <dbReference type="ARBA" id="ARBA00010134"/>
    </source>
</evidence>